<dbReference type="SUPFAM" id="SSF53254">
    <property type="entry name" value="Phosphoglycerate mutase-like"/>
    <property type="match status" value="1"/>
</dbReference>
<evidence type="ECO:0000313" key="14">
    <source>
        <dbReference type="EMBL" id="CAF0727476.1"/>
    </source>
</evidence>
<dbReference type="PANTHER" id="PTHR20963">
    <property type="entry name" value="MULTIPLE INOSITOL POLYPHOSPHATE PHOSPHATASE-RELATED"/>
    <property type="match status" value="1"/>
</dbReference>
<comment type="catalytic activity">
    <reaction evidence="10">
        <text>1D-myo-inositol 1,2,5,6-tetrakisphosphate + H2O = 1D-myo-inositol 1,2,6-trisphosphate + phosphate</text>
        <dbReference type="Rhea" id="RHEA:77119"/>
        <dbReference type="ChEBI" id="CHEBI:15377"/>
        <dbReference type="ChEBI" id="CHEBI:43474"/>
        <dbReference type="ChEBI" id="CHEBI:195535"/>
        <dbReference type="ChEBI" id="CHEBI:195537"/>
        <dbReference type="EC" id="3.1.3.62"/>
    </reaction>
    <physiologicalReaction direction="left-to-right" evidence="10">
        <dbReference type="Rhea" id="RHEA:77120"/>
    </physiologicalReaction>
</comment>
<dbReference type="GO" id="GO:0034417">
    <property type="term" value="F:bisphosphoglycerate 3-phosphatase activity"/>
    <property type="evidence" value="ECO:0007669"/>
    <property type="project" value="UniProtKB-EC"/>
</dbReference>
<evidence type="ECO:0000256" key="1">
    <source>
        <dbReference type="ARBA" id="ARBA00004370"/>
    </source>
</evidence>
<accession>A0A813MV92</accession>
<comment type="similarity">
    <text evidence="2">Belongs to the histidine acid phosphatase family. MINPP1 subfamily.</text>
</comment>
<protein>
    <recommendedName>
        <fullName evidence="5">Multiple inositol polyphosphate phosphatase 1</fullName>
        <ecNumber evidence="4">3.1.3.62</ecNumber>
        <ecNumber evidence="3">3.1.3.80</ecNumber>
    </recommendedName>
    <alternativeName>
        <fullName evidence="9">2,3-bisphosphoglycerate 3-phosphatase</fullName>
    </alternativeName>
</protein>
<evidence type="ECO:0000256" key="2">
    <source>
        <dbReference type="ARBA" id="ARBA00008422"/>
    </source>
</evidence>
<evidence type="ECO:0000256" key="10">
    <source>
        <dbReference type="ARBA" id="ARBA00043668"/>
    </source>
</evidence>
<keyword evidence="6" id="KW-0732">Signal</keyword>
<dbReference type="Gene3D" id="3.40.50.1240">
    <property type="entry name" value="Phosphoglycerate mutase-like"/>
    <property type="match status" value="1"/>
</dbReference>
<sequence>MALCTVPSFNLNIQYDQCYPYQYLYDICNLYRLNFQNVFFINNDEHIRSLVGMNRRYSVQTVVPVINNKKTYNRAISLFVKQNEIESPVQHSIPKTLQFTSVEDEGDDNKRFYSTKTPYACPSKEYVLSSPPTGYKPIGVQLLARHGSRTLNSHDYDVQTLKIWQLAKQKNMLTPLGEQLKEDTELFIGENNHVGRGELTELGKDEHIGIGSRLLHRLQSLFLPSNTVTVMTSGKKRAVDSCQQFVNGLTESQNGIQIQNQSPNKSLLYFHKSCLSYRTFKKTDLDIRTKIHLIKNLPQTKAYAQQVLRRIYTKDFVDLLTNGYYEIQADKYSDLLDKKFHQNEVDIVICLYSMFSVAQAQNKPSLNNMLAKYFNKEESYWFSYINDAQEFYVKGPSIEGKTVTYDMAKPLLADFFTSINTRIEDPDNTVAAHLRFAHAETIIPFATLLQIPNFSDKSVHPLDIYTYENNPWRGNKTASMAANIQWEIYQHEEHHDQILVRMLYNEMEVKFKSDCKSITSDSFFYDFNELKRSYQHIFNMD</sequence>
<name>A0A813MV92_9BILA</name>
<evidence type="ECO:0000256" key="11">
    <source>
        <dbReference type="ARBA" id="ARBA00043671"/>
    </source>
</evidence>
<evidence type="ECO:0000256" key="4">
    <source>
        <dbReference type="ARBA" id="ARBA00013040"/>
    </source>
</evidence>
<comment type="catalytic activity">
    <reaction evidence="11">
        <text>1D-myo-inositol 1,2,4,5,6-pentakisphosphate + H2O = 1D-myo-inositol 1,2,5,6-tetrakisphosphate + phosphate</text>
        <dbReference type="Rhea" id="RHEA:77115"/>
        <dbReference type="ChEBI" id="CHEBI:15377"/>
        <dbReference type="ChEBI" id="CHEBI:43474"/>
        <dbReference type="ChEBI" id="CHEBI:57798"/>
        <dbReference type="ChEBI" id="CHEBI:195535"/>
        <dbReference type="EC" id="3.1.3.62"/>
    </reaction>
    <physiologicalReaction direction="left-to-right" evidence="11">
        <dbReference type="Rhea" id="RHEA:77116"/>
    </physiologicalReaction>
</comment>
<dbReference type="EC" id="3.1.3.80" evidence="3"/>
<evidence type="ECO:0000256" key="3">
    <source>
        <dbReference type="ARBA" id="ARBA00012976"/>
    </source>
</evidence>
<comment type="subcellular location">
    <subcellularLocation>
        <location evidence="1">Membrane</location>
    </subcellularLocation>
</comment>
<reference evidence="14" key="1">
    <citation type="submission" date="2021-02" db="EMBL/GenBank/DDBJ databases">
        <authorList>
            <person name="Nowell W R."/>
        </authorList>
    </citation>
    <scope>NUCLEOTIDE SEQUENCE</scope>
</reference>
<dbReference type="AlphaFoldDB" id="A0A813MV92"/>
<keyword evidence="7" id="KW-0378">Hydrolase</keyword>
<proteinExistence type="inferred from homology"/>
<dbReference type="Pfam" id="PF00328">
    <property type="entry name" value="His_Phos_2"/>
    <property type="match status" value="1"/>
</dbReference>
<evidence type="ECO:0000256" key="6">
    <source>
        <dbReference type="ARBA" id="ARBA00022729"/>
    </source>
</evidence>
<evidence type="ECO:0000256" key="7">
    <source>
        <dbReference type="ARBA" id="ARBA00022801"/>
    </source>
</evidence>
<evidence type="ECO:0000256" key="9">
    <source>
        <dbReference type="ARBA" id="ARBA00031642"/>
    </source>
</evidence>
<gene>
    <name evidence="14" type="ORF">IZO911_LOCUS2564</name>
</gene>
<evidence type="ECO:0000256" key="12">
    <source>
        <dbReference type="ARBA" id="ARBA00043691"/>
    </source>
</evidence>
<dbReference type="CDD" id="cd07061">
    <property type="entry name" value="HP_HAP_like"/>
    <property type="match status" value="1"/>
</dbReference>
<evidence type="ECO:0000256" key="8">
    <source>
        <dbReference type="ARBA" id="ARBA00023136"/>
    </source>
</evidence>
<dbReference type="InterPro" id="IPR029033">
    <property type="entry name" value="His_PPase_superfam"/>
</dbReference>
<dbReference type="InterPro" id="IPR000560">
    <property type="entry name" value="His_Pase_clade-2"/>
</dbReference>
<dbReference type="PANTHER" id="PTHR20963:SF8">
    <property type="entry name" value="MULTIPLE INOSITOL POLYPHOSPHATE PHOSPHATASE 1"/>
    <property type="match status" value="1"/>
</dbReference>
<keyword evidence="8" id="KW-0472">Membrane</keyword>
<dbReference type="Proteomes" id="UP000663860">
    <property type="component" value="Unassembled WGS sequence"/>
</dbReference>
<evidence type="ECO:0000313" key="15">
    <source>
        <dbReference type="Proteomes" id="UP000663860"/>
    </source>
</evidence>
<dbReference type="EC" id="3.1.3.62" evidence="4"/>
<comment type="caution">
    <text evidence="14">The sequence shown here is derived from an EMBL/GenBank/DDBJ whole genome shotgun (WGS) entry which is preliminary data.</text>
</comment>
<dbReference type="GO" id="GO:0016020">
    <property type="term" value="C:membrane"/>
    <property type="evidence" value="ECO:0007669"/>
    <property type="project" value="UniProtKB-SubCell"/>
</dbReference>
<comment type="catalytic activity">
    <reaction evidence="13">
        <text>(2R)-2,3-bisphosphoglycerate + H2O = (2R)-2-phosphoglycerate + phosphate</text>
        <dbReference type="Rhea" id="RHEA:27381"/>
        <dbReference type="ChEBI" id="CHEBI:15377"/>
        <dbReference type="ChEBI" id="CHEBI:43474"/>
        <dbReference type="ChEBI" id="CHEBI:58248"/>
        <dbReference type="ChEBI" id="CHEBI:58289"/>
        <dbReference type="EC" id="3.1.3.80"/>
    </reaction>
    <physiologicalReaction direction="left-to-right" evidence="13">
        <dbReference type="Rhea" id="RHEA:27382"/>
    </physiologicalReaction>
</comment>
<evidence type="ECO:0000256" key="13">
    <source>
        <dbReference type="ARBA" id="ARBA00043832"/>
    </source>
</evidence>
<organism evidence="14 15">
    <name type="scientific">Adineta steineri</name>
    <dbReference type="NCBI Taxonomy" id="433720"/>
    <lineage>
        <taxon>Eukaryota</taxon>
        <taxon>Metazoa</taxon>
        <taxon>Spiralia</taxon>
        <taxon>Gnathifera</taxon>
        <taxon>Rotifera</taxon>
        <taxon>Eurotatoria</taxon>
        <taxon>Bdelloidea</taxon>
        <taxon>Adinetida</taxon>
        <taxon>Adinetidae</taxon>
        <taxon>Adineta</taxon>
    </lineage>
</organism>
<comment type="catalytic activity">
    <reaction evidence="12">
        <text>1D-myo-inositol hexakisphosphate + H2O = 1D-myo-inositol 1,2,4,5,6-pentakisphosphate + phosphate</text>
        <dbReference type="Rhea" id="RHEA:16989"/>
        <dbReference type="ChEBI" id="CHEBI:15377"/>
        <dbReference type="ChEBI" id="CHEBI:43474"/>
        <dbReference type="ChEBI" id="CHEBI:57798"/>
        <dbReference type="ChEBI" id="CHEBI:58130"/>
        <dbReference type="EC" id="3.1.3.62"/>
    </reaction>
    <physiologicalReaction direction="left-to-right" evidence="12">
        <dbReference type="Rhea" id="RHEA:16990"/>
    </physiologicalReaction>
</comment>
<evidence type="ECO:0000256" key="5">
    <source>
        <dbReference type="ARBA" id="ARBA00018097"/>
    </source>
</evidence>
<dbReference type="GO" id="GO:0003993">
    <property type="term" value="F:acid phosphatase activity"/>
    <property type="evidence" value="ECO:0007669"/>
    <property type="project" value="TreeGrafter"/>
</dbReference>
<dbReference type="EMBL" id="CAJNOE010000013">
    <property type="protein sequence ID" value="CAF0727476.1"/>
    <property type="molecule type" value="Genomic_DNA"/>
</dbReference>